<accession>A0A8A3PIU8</accession>
<reference evidence="2" key="1">
    <citation type="submission" date="2020-10" db="EMBL/GenBank/DDBJ databases">
        <title>Genome Sequence of Monilinia vaccinii-corymbosi Sheds Light on Mummy Berry Disease Infection of Blueberry and Mating Type.</title>
        <authorList>
            <person name="Yow A.G."/>
            <person name="Zhang Y."/>
            <person name="Bansal K."/>
            <person name="Eacker S.M."/>
            <person name="Sullivan S."/>
            <person name="Liachko I."/>
            <person name="Cubeta M.A."/>
            <person name="Rollins J.A."/>
            <person name="Ashrafi H."/>
        </authorList>
    </citation>
    <scope>NUCLEOTIDE SEQUENCE</scope>
    <source>
        <strain evidence="2">RL-1</strain>
    </source>
</reference>
<proteinExistence type="predicted"/>
<name>A0A8A3PIU8_9HELO</name>
<dbReference type="EMBL" id="CP063409">
    <property type="protein sequence ID" value="QSZ35188.1"/>
    <property type="molecule type" value="Genomic_DNA"/>
</dbReference>
<feature type="coiled-coil region" evidence="1">
    <location>
        <begin position="383"/>
        <end position="456"/>
    </location>
</feature>
<evidence type="ECO:0000313" key="3">
    <source>
        <dbReference type="Proteomes" id="UP000672032"/>
    </source>
</evidence>
<keyword evidence="1" id="KW-0175">Coiled coil</keyword>
<evidence type="ECO:0000313" key="2">
    <source>
        <dbReference type="EMBL" id="QSZ35188.1"/>
    </source>
</evidence>
<keyword evidence="3" id="KW-1185">Reference proteome</keyword>
<gene>
    <name evidence="2" type="ORF">DSL72_008055</name>
</gene>
<dbReference type="AlphaFoldDB" id="A0A8A3PIU8"/>
<evidence type="ECO:0000256" key="1">
    <source>
        <dbReference type="SAM" id="Coils"/>
    </source>
</evidence>
<organism evidence="2 3">
    <name type="scientific">Monilinia vaccinii-corymbosi</name>
    <dbReference type="NCBI Taxonomy" id="61207"/>
    <lineage>
        <taxon>Eukaryota</taxon>
        <taxon>Fungi</taxon>
        <taxon>Dikarya</taxon>
        <taxon>Ascomycota</taxon>
        <taxon>Pezizomycotina</taxon>
        <taxon>Leotiomycetes</taxon>
        <taxon>Helotiales</taxon>
        <taxon>Sclerotiniaceae</taxon>
        <taxon>Monilinia</taxon>
    </lineage>
</organism>
<protein>
    <submittedName>
        <fullName evidence="2">Uncharacterized protein</fullName>
    </submittedName>
</protein>
<dbReference type="Proteomes" id="UP000672032">
    <property type="component" value="Chromosome 5"/>
</dbReference>
<feature type="coiled-coil region" evidence="1">
    <location>
        <begin position="289"/>
        <end position="316"/>
    </location>
</feature>
<dbReference type="OrthoDB" id="3565171at2759"/>
<sequence>MKMPTKKKKTMGASAPAQLPAGTASLSALTTGAHSQEIKHPIITPQEAEIAQGHGLLQPPMIKDEDCCEECTGSESDGEGFLDDDMDFLPTCWGRADKPHEDEERAAIARKAKLKKAKVQASTTMTTTSFGKGMATVEQAVSESIKMINSATTIEFLSRRAVPSSFELARAATESTSQALDAVTCNVSVTKAMAPKTQPSTKLIEKITRQERDQKSAKTQAGCLRAEIQVLKQKHRLEMQKQLDHLDETHRREMDAIKLELKESEGICQKASTDLRKVRDKNSIVRSERRELDLKLVEMSENVARHTENISVLERQKIETLASMESLSRSLHESTQKLTTSEFRLALEQRKSAMLQQQGTSLREENRRIRLQQSRSTATSVRLQQLEQNYDGLKDGYYALKDEHDELVEDAARYRRERTEYKDDAEYYREKRDTLRTELESNRDLGQKKYQELKKAHDIREPLVKIGVAIRLRFLDQVRETALGIPRDEADMALRANGNVAAHKDNAAADAALFKGNFVPEEYEEHAKEIFKELYRRSSS</sequence>